<sequence>MADVRNNNADVGTSNDLDFLLASYEDDGDDERIVLPRGLTGLCNLGNTCYMNAALQALSNCPPFCNFFRSSFENLYVNETNRTRLPVAISLSELIRAMWSDEHKHFVGPNVLLTKIRTQCPQFRGYNQQDSQEFIRCFLDLLHNELKRPIYYKCEQDSVESRSSSEASEDSNMEEVFETADSGCSSDMDETSQSDNKSAAEGGSEPQGMPKVLSFTSLVEDVFNGELESSVKCLSCQTVSRTTEKFQDLSLSIPSIEDLERLQESSTKENSEVPWDISMGSMVSMLTWLAISPIQGMFSYVYNNFFSSAISLDDCLKSFFSPDHLRGDDMYSCEKCAKLRNGVKTCRITKLPEILCIHLKRFRHDYVYSTKVSTSVTFPICDLDLSEFLCENVDLSSDLTPTEYDLCAFVTHRGGGSDYGHYLAYCRNETDNNWYEFDDSTVTRIDAAEVLNKQAYVLFYQKRATAKGEEVREQLMDILRERSEDQPEFKIPIQWICKFLYFSSPGTLTNLDLLCPHGALIPSSMKRHDLDLVSVPQRAWKFINENYGSDQSTVNNNLWECRHCAAQWERAQARKSREFRIMRLLEERSRMIGEVGLEILYDDYLPPNLISASWWRSWVDFVTTAHAEPPGPIDNKNLLVKVNHSDDENASVFVIRRGIKFESISRELWLYLVKIYEGGPEVFRTTNPQLSQEKLEELLDSIHEKINANIEEFMSQEKTDTDTRISSEFLRMGFMGQFEPPTHASS</sequence>
<dbReference type="PANTHER" id="PTHR21646">
    <property type="entry name" value="UBIQUITIN CARBOXYL-TERMINAL HYDROLASE"/>
    <property type="match status" value="1"/>
</dbReference>
<dbReference type="InterPro" id="IPR028889">
    <property type="entry name" value="USP"/>
</dbReference>
<evidence type="ECO:0000313" key="7">
    <source>
        <dbReference type="Proteomes" id="UP000298663"/>
    </source>
</evidence>
<dbReference type="CDD" id="cd02257">
    <property type="entry name" value="Peptidase_C19"/>
    <property type="match status" value="1"/>
</dbReference>
<dbReference type="PROSITE" id="PS51283">
    <property type="entry name" value="DUSP"/>
    <property type="match status" value="2"/>
</dbReference>
<feature type="region of interest" description="Disordered" evidence="3">
    <location>
        <begin position="162"/>
        <end position="210"/>
    </location>
</feature>
<feature type="domain" description="DUSP" evidence="5">
    <location>
        <begin position="462"/>
        <end position="559"/>
    </location>
</feature>
<dbReference type="Gene3D" id="3.90.70.10">
    <property type="entry name" value="Cysteine proteinases"/>
    <property type="match status" value="1"/>
</dbReference>
<dbReference type="InterPro" id="IPR001394">
    <property type="entry name" value="Peptidase_C19_UCH"/>
</dbReference>
<dbReference type="STRING" id="34508.A0A4U5NEF0"/>
<keyword evidence="2" id="KW-0378">Hydrolase</keyword>
<keyword evidence="2" id="KW-0833">Ubl conjugation pathway</keyword>
<organism evidence="6 7">
    <name type="scientific">Steinernema carpocapsae</name>
    <name type="common">Entomopathogenic nematode</name>
    <dbReference type="NCBI Taxonomy" id="34508"/>
    <lineage>
        <taxon>Eukaryota</taxon>
        <taxon>Metazoa</taxon>
        <taxon>Ecdysozoa</taxon>
        <taxon>Nematoda</taxon>
        <taxon>Chromadorea</taxon>
        <taxon>Rhabditida</taxon>
        <taxon>Tylenchina</taxon>
        <taxon>Panagrolaimomorpha</taxon>
        <taxon>Strongyloidoidea</taxon>
        <taxon>Steinernematidae</taxon>
        <taxon>Steinernema</taxon>
    </lineage>
</organism>
<dbReference type="GO" id="GO:0006508">
    <property type="term" value="P:proteolysis"/>
    <property type="evidence" value="ECO:0007669"/>
    <property type="project" value="UniProtKB-KW"/>
</dbReference>
<keyword evidence="7" id="KW-1185">Reference proteome</keyword>
<dbReference type="AlphaFoldDB" id="A0A4U5NEF0"/>
<comment type="similarity">
    <text evidence="2">Belongs to the peptidase C19 family.</text>
</comment>
<dbReference type="InterPro" id="IPR050185">
    <property type="entry name" value="Ub_carboxyl-term_hydrolase"/>
</dbReference>
<comment type="catalytic activity">
    <reaction evidence="1 2">
        <text>Thiol-dependent hydrolysis of ester, thioester, amide, peptide and isopeptide bonds formed by the C-terminal Gly of ubiquitin (a 76-residue protein attached to proteins as an intracellular targeting signal).</text>
        <dbReference type="EC" id="3.4.19.12"/>
    </reaction>
</comment>
<dbReference type="GO" id="GO:0016579">
    <property type="term" value="P:protein deubiquitination"/>
    <property type="evidence" value="ECO:0007669"/>
    <property type="project" value="InterPro"/>
</dbReference>
<dbReference type="SUPFAM" id="SSF54001">
    <property type="entry name" value="Cysteine proteinases"/>
    <property type="match status" value="1"/>
</dbReference>
<accession>A0A4U5NEF0</accession>
<dbReference type="InterPro" id="IPR018200">
    <property type="entry name" value="USP_CS"/>
</dbReference>
<comment type="caution">
    <text evidence="6">The sequence shown here is derived from an EMBL/GenBank/DDBJ whole genome shotgun (WGS) entry which is preliminary data.</text>
</comment>
<dbReference type="PROSITE" id="PS00973">
    <property type="entry name" value="USP_2"/>
    <property type="match status" value="1"/>
</dbReference>
<dbReference type="EMBL" id="AZBU02000004">
    <property type="protein sequence ID" value="TKR80891.1"/>
    <property type="molecule type" value="Genomic_DNA"/>
</dbReference>
<dbReference type="PROSITE" id="PS50235">
    <property type="entry name" value="USP_3"/>
    <property type="match status" value="1"/>
</dbReference>
<dbReference type="Pfam" id="PF00443">
    <property type="entry name" value="UCH"/>
    <property type="match status" value="1"/>
</dbReference>
<dbReference type="SUPFAM" id="SSF143791">
    <property type="entry name" value="DUSP-like"/>
    <property type="match status" value="2"/>
</dbReference>
<dbReference type="Proteomes" id="UP000298663">
    <property type="component" value="Unassembled WGS sequence"/>
</dbReference>
<dbReference type="InterPro" id="IPR035927">
    <property type="entry name" value="DUSP-like_sf"/>
</dbReference>
<dbReference type="InterPro" id="IPR006615">
    <property type="entry name" value="Pept_C19_DUSP"/>
</dbReference>
<name>A0A4U5NEF0_STECR</name>
<feature type="compositionally biased region" description="Acidic residues" evidence="3">
    <location>
        <begin position="167"/>
        <end position="178"/>
    </location>
</feature>
<gene>
    <name evidence="6" type="ORF">L596_014876</name>
</gene>
<keyword evidence="2" id="KW-0645">Protease</keyword>
<evidence type="ECO:0000259" key="4">
    <source>
        <dbReference type="PROSITE" id="PS50235"/>
    </source>
</evidence>
<evidence type="ECO:0000313" key="6">
    <source>
        <dbReference type="EMBL" id="TKR80891.1"/>
    </source>
</evidence>
<dbReference type="Gene3D" id="3.30.2230.10">
    <property type="entry name" value="DUSP-like"/>
    <property type="match status" value="1"/>
</dbReference>
<dbReference type="SMART" id="SM00695">
    <property type="entry name" value="DUSP"/>
    <property type="match status" value="2"/>
</dbReference>
<dbReference type="PANTHER" id="PTHR21646:SF86">
    <property type="entry name" value="UBIQUITIN CARBOXYL-TERMINAL HYDROLASE"/>
    <property type="match status" value="1"/>
</dbReference>
<proteinExistence type="inferred from homology"/>
<evidence type="ECO:0000256" key="3">
    <source>
        <dbReference type="SAM" id="MobiDB-lite"/>
    </source>
</evidence>
<feature type="domain" description="DUSP" evidence="5">
    <location>
        <begin position="573"/>
        <end position="687"/>
    </location>
</feature>
<dbReference type="OrthoDB" id="21192at2759"/>
<evidence type="ECO:0000256" key="1">
    <source>
        <dbReference type="ARBA" id="ARBA00000707"/>
    </source>
</evidence>
<protein>
    <recommendedName>
        <fullName evidence="2">Ubiquitin carboxyl-terminal hydrolase</fullName>
        <ecNumber evidence="2">3.4.19.12</ecNumber>
    </recommendedName>
</protein>
<keyword evidence="2" id="KW-0788">Thiol protease</keyword>
<evidence type="ECO:0000259" key="5">
    <source>
        <dbReference type="PROSITE" id="PS51283"/>
    </source>
</evidence>
<dbReference type="GO" id="GO:0004843">
    <property type="term" value="F:cysteine-type deubiquitinase activity"/>
    <property type="evidence" value="ECO:0007669"/>
    <property type="project" value="UniProtKB-UniRule"/>
</dbReference>
<evidence type="ECO:0000256" key="2">
    <source>
        <dbReference type="RuleBase" id="RU366025"/>
    </source>
</evidence>
<reference evidence="6 7" key="1">
    <citation type="journal article" date="2015" name="Genome Biol.">
        <title>Comparative genomics of Steinernema reveals deeply conserved gene regulatory networks.</title>
        <authorList>
            <person name="Dillman A.R."/>
            <person name="Macchietto M."/>
            <person name="Porter C.F."/>
            <person name="Rogers A."/>
            <person name="Williams B."/>
            <person name="Antoshechkin I."/>
            <person name="Lee M.M."/>
            <person name="Goodwin Z."/>
            <person name="Lu X."/>
            <person name="Lewis E.E."/>
            <person name="Goodrich-Blair H."/>
            <person name="Stock S.P."/>
            <person name="Adams B.J."/>
            <person name="Sternberg P.W."/>
            <person name="Mortazavi A."/>
        </authorList>
    </citation>
    <scope>NUCLEOTIDE SEQUENCE [LARGE SCALE GENOMIC DNA]</scope>
    <source>
        <strain evidence="6 7">ALL</strain>
    </source>
</reference>
<dbReference type="InterPro" id="IPR038765">
    <property type="entry name" value="Papain-like_cys_pep_sf"/>
</dbReference>
<dbReference type="PROSITE" id="PS00972">
    <property type="entry name" value="USP_1"/>
    <property type="match status" value="1"/>
</dbReference>
<reference evidence="6 7" key="2">
    <citation type="journal article" date="2019" name="G3 (Bethesda)">
        <title>Hybrid Assembly of the Genome of the Entomopathogenic Nematode Steinernema carpocapsae Identifies the X-Chromosome.</title>
        <authorList>
            <person name="Serra L."/>
            <person name="Macchietto M."/>
            <person name="Macias-Munoz A."/>
            <person name="McGill C.J."/>
            <person name="Rodriguez I.M."/>
            <person name="Rodriguez B."/>
            <person name="Murad R."/>
            <person name="Mortazavi A."/>
        </authorList>
    </citation>
    <scope>NUCLEOTIDE SEQUENCE [LARGE SCALE GENOMIC DNA]</scope>
    <source>
        <strain evidence="6 7">ALL</strain>
    </source>
</reference>
<dbReference type="EC" id="3.4.19.12" evidence="2"/>
<feature type="domain" description="USP" evidence="4">
    <location>
        <begin position="40"/>
        <end position="463"/>
    </location>
</feature>
<dbReference type="Pfam" id="PF06337">
    <property type="entry name" value="DUSP"/>
    <property type="match status" value="1"/>
</dbReference>